<reference evidence="2" key="1">
    <citation type="journal article" date="2020" name="Microb. Genom.">
        <title>Genetic diversity of clinical and environmental Mucorales isolates obtained from an investigation of mucormycosis cases among solid organ transplant recipients.</title>
        <authorList>
            <person name="Nguyen M.H."/>
            <person name="Kaul D."/>
            <person name="Muto C."/>
            <person name="Cheng S.J."/>
            <person name="Richter R.A."/>
            <person name="Bruno V.M."/>
            <person name="Liu G."/>
            <person name="Beyhan S."/>
            <person name="Sundermann A.J."/>
            <person name="Mounaud S."/>
            <person name="Pasculle A.W."/>
            <person name="Nierman W.C."/>
            <person name="Driscoll E."/>
            <person name="Cumbie R."/>
            <person name="Clancy C.J."/>
            <person name="Dupont C.L."/>
        </authorList>
    </citation>
    <scope>NUCLEOTIDE SEQUENCE</scope>
    <source>
        <strain evidence="2">GL11</strain>
    </source>
</reference>
<evidence type="ECO:0000256" key="1">
    <source>
        <dbReference type="SAM" id="SignalP"/>
    </source>
</evidence>
<comment type="caution">
    <text evidence="2">The sequence shown here is derived from an EMBL/GenBank/DDBJ whole genome shotgun (WGS) entry which is preliminary data.</text>
</comment>
<protein>
    <recommendedName>
        <fullName evidence="4">Periplasmic binding protein</fullName>
    </recommendedName>
</protein>
<dbReference type="PROSITE" id="PS51257">
    <property type="entry name" value="PROKAR_LIPOPROTEIN"/>
    <property type="match status" value="1"/>
</dbReference>
<keyword evidence="1" id="KW-0732">Signal</keyword>
<feature type="chain" id="PRO_5040120375" description="Periplasmic binding protein" evidence="1">
    <location>
        <begin position="21"/>
        <end position="446"/>
    </location>
</feature>
<dbReference type="EMBL" id="JAANQT010000811">
    <property type="protein sequence ID" value="KAG1308218.1"/>
    <property type="molecule type" value="Genomic_DNA"/>
</dbReference>
<dbReference type="AlphaFoldDB" id="A0A9P7BSC0"/>
<dbReference type="Proteomes" id="UP000716291">
    <property type="component" value="Unassembled WGS sequence"/>
</dbReference>
<gene>
    <name evidence="2" type="ORF">G6F64_006209</name>
</gene>
<accession>A0A9P7BSC0</accession>
<keyword evidence="3" id="KW-1185">Reference proteome</keyword>
<evidence type="ECO:0008006" key="4">
    <source>
        <dbReference type="Google" id="ProtNLM"/>
    </source>
</evidence>
<organism evidence="2 3">
    <name type="scientific">Rhizopus oryzae</name>
    <name type="common">Mucormycosis agent</name>
    <name type="synonym">Rhizopus arrhizus var. delemar</name>
    <dbReference type="NCBI Taxonomy" id="64495"/>
    <lineage>
        <taxon>Eukaryota</taxon>
        <taxon>Fungi</taxon>
        <taxon>Fungi incertae sedis</taxon>
        <taxon>Mucoromycota</taxon>
        <taxon>Mucoromycotina</taxon>
        <taxon>Mucoromycetes</taxon>
        <taxon>Mucorales</taxon>
        <taxon>Mucorineae</taxon>
        <taxon>Rhizopodaceae</taxon>
        <taxon>Rhizopus</taxon>
    </lineage>
</organism>
<dbReference type="OrthoDB" id="409848at2759"/>
<feature type="signal peptide" evidence="1">
    <location>
        <begin position="1"/>
        <end position="20"/>
    </location>
</feature>
<name>A0A9P7BSC0_RHIOR</name>
<evidence type="ECO:0000313" key="2">
    <source>
        <dbReference type="EMBL" id="KAG1308218.1"/>
    </source>
</evidence>
<dbReference type="PANTHER" id="PTHR38360">
    <property type="entry name" value="OS03G0120000 PROTEIN"/>
    <property type="match status" value="1"/>
</dbReference>
<proteinExistence type="predicted"/>
<dbReference type="SUPFAM" id="SSF53807">
    <property type="entry name" value="Helical backbone' metal receptor"/>
    <property type="match status" value="1"/>
</dbReference>
<dbReference type="PANTHER" id="PTHR38360:SF1">
    <property type="entry name" value="F12P19.7"/>
    <property type="match status" value="1"/>
</dbReference>
<sequence length="446" mass="48942">MLLKTSVLSIVSSIAVCVIAQAPTSNIIQGCVTNYDSNIDYFPEKINAADDKANYFTIEYHNNYKLMENRKTGESYMLVQCGTPTPSNIPNGTEVYQIPITKAAVMETSIVPYLEMIGAAQSISLVADGSLIASPCFQKYLRTSNVTELDATNQTLQAQQIDNVQAQFGSNPYAYTPIDANTSVTASEVYEPDVLGRASWISYYAVFYNREGIANGVRQKMTDNYNRLKAATANYNKKPVVAWTTYNAPSQYNNNTASYLLSTAQYKTQLTQDAGATILNSTTTVFSTAAELLSVISSVDILIDETYIGTNLTDFLKNYGISQADMDKYTFLKQKAVYREDGILTASGGYDWFEAPVVMADALLEDMINVVNPSSPFSRQWFRNIVLGEPIKYVTSANCSSGENTPRSDSAVDYQGGQLSLSSGAPYVTSNLSLLLFSLVSLYLMV</sequence>
<evidence type="ECO:0000313" key="3">
    <source>
        <dbReference type="Proteomes" id="UP000716291"/>
    </source>
</evidence>